<reference evidence="2 3" key="1">
    <citation type="journal article" date="2018" name="Mol. Biol. Evol.">
        <title>Analysis of the draft genome of the red seaweed Gracilariopsis chorda provides insights into genome size evolution in Rhodophyta.</title>
        <authorList>
            <person name="Lee J."/>
            <person name="Yang E.C."/>
            <person name="Graf L."/>
            <person name="Yang J.H."/>
            <person name="Qiu H."/>
            <person name="Zel Zion U."/>
            <person name="Chan C.X."/>
            <person name="Stephens T.G."/>
            <person name="Weber A.P.M."/>
            <person name="Boo G.H."/>
            <person name="Boo S.M."/>
            <person name="Kim K.M."/>
            <person name="Shin Y."/>
            <person name="Jung M."/>
            <person name="Lee S.J."/>
            <person name="Yim H.S."/>
            <person name="Lee J.H."/>
            <person name="Bhattacharya D."/>
            <person name="Yoon H.S."/>
        </authorList>
    </citation>
    <scope>NUCLEOTIDE SEQUENCE [LARGE SCALE GENOMIC DNA]</scope>
    <source>
        <strain evidence="2 3">SKKU-2015</strain>
        <tissue evidence="2">Whole body</tissue>
    </source>
</reference>
<keyword evidence="3" id="KW-1185">Reference proteome</keyword>
<evidence type="ECO:0000256" key="1">
    <source>
        <dbReference type="SAM" id="SignalP"/>
    </source>
</evidence>
<feature type="chain" id="PRO_5016079750" evidence="1">
    <location>
        <begin position="27"/>
        <end position="200"/>
    </location>
</feature>
<keyword evidence="1" id="KW-0732">Signal</keyword>
<dbReference type="Proteomes" id="UP000247409">
    <property type="component" value="Unassembled WGS sequence"/>
</dbReference>
<protein>
    <submittedName>
        <fullName evidence="2">Uncharacterized protein</fullName>
    </submittedName>
</protein>
<dbReference type="EMBL" id="NBIV01000345">
    <property type="protein sequence ID" value="PXF40209.1"/>
    <property type="molecule type" value="Genomic_DNA"/>
</dbReference>
<gene>
    <name evidence="2" type="ORF">BWQ96_10085</name>
</gene>
<dbReference type="AlphaFoldDB" id="A0A2V3IDP1"/>
<evidence type="ECO:0000313" key="2">
    <source>
        <dbReference type="EMBL" id="PXF40209.1"/>
    </source>
</evidence>
<proteinExistence type="predicted"/>
<sequence>MVASANSLSTCKVLFALSCCLVSCEASFLSGRFGASRPLFGSAYLAPFRGRVPEAYCAEAIKSKECELCAECNVDEGKCVDLFKTDTCWPGPNEEVCLRCYDEFGASIFPKRVLTNARTKMAYKSYRRRTGSARFVDPAMCDTLNSAMVCTDCETCMGDGSKYGNCKAYFQTDKCWPAPQSPECFECFDEFGSSILPDMK</sequence>
<organism evidence="2 3">
    <name type="scientific">Gracilariopsis chorda</name>
    <dbReference type="NCBI Taxonomy" id="448386"/>
    <lineage>
        <taxon>Eukaryota</taxon>
        <taxon>Rhodophyta</taxon>
        <taxon>Florideophyceae</taxon>
        <taxon>Rhodymeniophycidae</taxon>
        <taxon>Gracilariales</taxon>
        <taxon>Gracilariaceae</taxon>
        <taxon>Gracilariopsis</taxon>
    </lineage>
</organism>
<evidence type="ECO:0000313" key="3">
    <source>
        <dbReference type="Proteomes" id="UP000247409"/>
    </source>
</evidence>
<name>A0A2V3IDP1_9FLOR</name>
<accession>A0A2V3IDP1</accession>
<comment type="caution">
    <text evidence="2">The sequence shown here is derived from an EMBL/GenBank/DDBJ whole genome shotgun (WGS) entry which is preliminary data.</text>
</comment>
<feature type="signal peptide" evidence="1">
    <location>
        <begin position="1"/>
        <end position="26"/>
    </location>
</feature>